<dbReference type="Gene3D" id="1.20.950.20">
    <property type="entry name" value="Transmembrane di-heme cytochromes, Chain C"/>
    <property type="match status" value="1"/>
</dbReference>
<reference evidence="8 9" key="1">
    <citation type="submission" date="2017-05" db="EMBL/GenBank/DDBJ databases">
        <title>Complete and WGS of Bordetella genogroups.</title>
        <authorList>
            <person name="Spilker T."/>
            <person name="LiPuma J."/>
        </authorList>
    </citation>
    <scope>NUCLEOTIDE SEQUENCE [LARGE SCALE GENOMIC DNA]</scope>
    <source>
        <strain evidence="8 9">AU9919</strain>
    </source>
</reference>
<evidence type="ECO:0000256" key="3">
    <source>
        <dbReference type="ARBA" id="ARBA00022692"/>
    </source>
</evidence>
<dbReference type="RefSeq" id="WP_094821796.1">
    <property type="nucleotide sequence ID" value="NZ_NEVO01000008.1"/>
</dbReference>
<name>A0A261U3X6_9BORD</name>
<evidence type="ECO:0000256" key="2">
    <source>
        <dbReference type="ARBA" id="ARBA00022475"/>
    </source>
</evidence>
<dbReference type="GO" id="GO:0022904">
    <property type="term" value="P:respiratory electron transport chain"/>
    <property type="evidence" value="ECO:0007669"/>
    <property type="project" value="InterPro"/>
</dbReference>
<dbReference type="InterPro" id="IPR051542">
    <property type="entry name" value="Hydrogenase_cytochrome"/>
</dbReference>
<evidence type="ECO:0000256" key="5">
    <source>
        <dbReference type="ARBA" id="ARBA00023136"/>
    </source>
</evidence>
<feature type="transmembrane region" description="Helical" evidence="6">
    <location>
        <begin position="96"/>
        <end position="118"/>
    </location>
</feature>
<dbReference type="SUPFAM" id="SSF81342">
    <property type="entry name" value="Transmembrane di-heme cytochromes"/>
    <property type="match status" value="1"/>
</dbReference>
<organism evidence="8 9">
    <name type="scientific">Bordetella genomosp. 4</name>
    <dbReference type="NCBI Taxonomy" id="463044"/>
    <lineage>
        <taxon>Bacteria</taxon>
        <taxon>Pseudomonadati</taxon>
        <taxon>Pseudomonadota</taxon>
        <taxon>Betaproteobacteria</taxon>
        <taxon>Burkholderiales</taxon>
        <taxon>Alcaligenaceae</taxon>
        <taxon>Bordetella</taxon>
    </lineage>
</organism>
<keyword evidence="3 6" id="KW-0812">Transmembrane</keyword>
<feature type="transmembrane region" description="Helical" evidence="6">
    <location>
        <begin position="149"/>
        <end position="168"/>
    </location>
</feature>
<gene>
    <name evidence="8" type="ORF">CAL20_14330</name>
</gene>
<proteinExistence type="predicted"/>
<evidence type="ECO:0000256" key="6">
    <source>
        <dbReference type="SAM" id="Phobius"/>
    </source>
</evidence>
<accession>A0A261U3X6</accession>
<evidence type="ECO:0000256" key="1">
    <source>
        <dbReference type="ARBA" id="ARBA00004651"/>
    </source>
</evidence>
<evidence type="ECO:0000313" key="8">
    <source>
        <dbReference type="EMBL" id="OZI56589.1"/>
    </source>
</evidence>
<sequence length="230" mass="25485">MLHTRSCIRIWDFPTRLFHWALAICVIGAYVSVKLGGLYMDWHVRFGLATLGLILFRVLWGLIGPRYARFSTFVRGPGAIKRYMQGAATSAGHNPLGALSVIAMLVVLGFQTISGLFISDDIMTQGPLYGRVDDSISSWLASWHERNEWIIIGLVALHLVAIVWYVAVRRRRIVGPMITGNARPQDLPAGTPPTEDGPMIWLRAAIIAAAVTALVLWIRSLELVADFSFS</sequence>
<dbReference type="PANTHER" id="PTHR30485:SF2">
    <property type="entry name" value="BLL0597 PROTEIN"/>
    <property type="match status" value="1"/>
</dbReference>
<keyword evidence="9" id="KW-1185">Reference proteome</keyword>
<comment type="subcellular location">
    <subcellularLocation>
        <location evidence="1">Cell membrane</location>
        <topology evidence="1">Multi-pass membrane protein</topology>
    </subcellularLocation>
</comment>
<keyword evidence="4 6" id="KW-1133">Transmembrane helix</keyword>
<keyword evidence="2" id="KW-1003">Cell membrane</keyword>
<dbReference type="InterPro" id="IPR016174">
    <property type="entry name" value="Di-haem_cyt_TM"/>
</dbReference>
<dbReference type="GO" id="GO:0005886">
    <property type="term" value="C:plasma membrane"/>
    <property type="evidence" value="ECO:0007669"/>
    <property type="project" value="UniProtKB-SubCell"/>
</dbReference>
<dbReference type="InterPro" id="IPR011577">
    <property type="entry name" value="Cyt_b561_bac/Ni-Hgenase"/>
</dbReference>
<dbReference type="OrthoDB" id="196472at2"/>
<dbReference type="Pfam" id="PF01292">
    <property type="entry name" value="Ni_hydr_CYTB"/>
    <property type="match status" value="1"/>
</dbReference>
<dbReference type="GO" id="GO:0020037">
    <property type="term" value="F:heme binding"/>
    <property type="evidence" value="ECO:0007669"/>
    <property type="project" value="TreeGrafter"/>
</dbReference>
<feature type="transmembrane region" description="Helical" evidence="6">
    <location>
        <begin position="200"/>
        <end position="218"/>
    </location>
</feature>
<evidence type="ECO:0000256" key="4">
    <source>
        <dbReference type="ARBA" id="ARBA00022989"/>
    </source>
</evidence>
<dbReference type="PANTHER" id="PTHR30485">
    <property type="entry name" value="NI/FE-HYDROGENASE 1 B-TYPE CYTOCHROME SUBUNIT"/>
    <property type="match status" value="1"/>
</dbReference>
<dbReference type="GO" id="GO:0009055">
    <property type="term" value="F:electron transfer activity"/>
    <property type="evidence" value="ECO:0007669"/>
    <property type="project" value="InterPro"/>
</dbReference>
<dbReference type="Proteomes" id="UP000216885">
    <property type="component" value="Unassembled WGS sequence"/>
</dbReference>
<evidence type="ECO:0000259" key="7">
    <source>
        <dbReference type="Pfam" id="PF01292"/>
    </source>
</evidence>
<feature type="domain" description="Cytochrome b561 bacterial/Ni-hydrogenase" evidence="7">
    <location>
        <begin position="11"/>
        <end position="180"/>
    </location>
</feature>
<dbReference type="EMBL" id="NEVQ01000013">
    <property type="protein sequence ID" value="OZI56589.1"/>
    <property type="molecule type" value="Genomic_DNA"/>
</dbReference>
<keyword evidence="5 6" id="KW-0472">Membrane</keyword>
<evidence type="ECO:0000313" key="9">
    <source>
        <dbReference type="Proteomes" id="UP000216885"/>
    </source>
</evidence>
<dbReference type="AlphaFoldDB" id="A0A261U3X6"/>
<comment type="caution">
    <text evidence="8">The sequence shown here is derived from an EMBL/GenBank/DDBJ whole genome shotgun (WGS) entry which is preliminary data.</text>
</comment>
<protein>
    <submittedName>
        <fullName evidence="8">Cytochrome B</fullName>
    </submittedName>
</protein>
<feature type="transmembrane region" description="Helical" evidence="6">
    <location>
        <begin position="20"/>
        <end position="40"/>
    </location>
</feature>
<feature type="transmembrane region" description="Helical" evidence="6">
    <location>
        <begin position="46"/>
        <end position="63"/>
    </location>
</feature>